<dbReference type="EMBL" id="RSCK01000058">
    <property type="protein sequence ID" value="RUT07970.1"/>
    <property type="molecule type" value="Genomic_DNA"/>
</dbReference>
<evidence type="ECO:0000313" key="1">
    <source>
        <dbReference type="EMBL" id="RUT07970.1"/>
    </source>
</evidence>
<accession>A0AB37UEQ2</accession>
<proteinExistence type="predicted"/>
<evidence type="ECO:0000313" key="2">
    <source>
        <dbReference type="Proteomes" id="UP000282574"/>
    </source>
</evidence>
<dbReference type="AlphaFoldDB" id="A0AB37UEQ2"/>
<sequence>MPRQVGVSGKPLGRLTIECDELCLFVNSKKNDVYIWLAIDRNSPEIVGCFIGDRTRKLAR</sequence>
<dbReference type="RefSeq" id="WP_127024198.1">
    <property type="nucleotide sequence ID" value="NZ_JAVKZF010000001.1"/>
</dbReference>
<organism evidence="1 2">
    <name type="scientific">Chroococcidiopsis cubana SAG 39.79</name>
    <dbReference type="NCBI Taxonomy" id="388085"/>
    <lineage>
        <taxon>Bacteria</taxon>
        <taxon>Bacillati</taxon>
        <taxon>Cyanobacteriota</taxon>
        <taxon>Cyanophyceae</taxon>
        <taxon>Chroococcidiopsidales</taxon>
        <taxon>Chroococcidiopsidaceae</taxon>
        <taxon>Chroococcidiopsis</taxon>
    </lineage>
</organism>
<protein>
    <recommendedName>
        <fullName evidence="3">IS1 transposase</fullName>
    </recommendedName>
</protein>
<dbReference type="Proteomes" id="UP000282574">
    <property type="component" value="Unassembled WGS sequence"/>
</dbReference>
<comment type="caution">
    <text evidence="1">The sequence shown here is derived from an EMBL/GenBank/DDBJ whole genome shotgun (WGS) entry which is preliminary data.</text>
</comment>
<reference evidence="1 2" key="1">
    <citation type="journal article" date="2019" name="Genome Biol. Evol.">
        <title>Day and night: Metabolic profiles and evolutionary relationships of six axenic non-marine cyanobacteria.</title>
        <authorList>
            <person name="Will S.E."/>
            <person name="Henke P."/>
            <person name="Boedeker C."/>
            <person name="Huang S."/>
            <person name="Brinkmann H."/>
            <person name="Rohde M."/>
            <person name="Jarek M."/>
            <person name="Friedl T."/>
            <person name="Seufert S."/>
            <person name="Schumacher M."/>
            <person name="Overmann J."/>
            <person name="Neumann-Schaal M."/>
            <person name="Petersen J."/>
        </authorList>
    </citation>
    <scope>NUCLEOTIDE SEQUENCE [LARGE SCALE GENOMIC DNA]</scope>
    <source>
        <strain evidence="1 2">SAG 39.79</strain>
    </source>
</reference>
<keyword evidence="2" id="KW-1185">Reference proteome</keyword>
<evidence type="ECO:0008006" key="3">
    <source>
        <dbReference type="Google" id="ProtNLM"/>
    </source>
</evidence>
<gene>
    <name evidence="1" type="ORF">DSM107010_49200</name>
</gene>
<name>A0AB37UEQ2_9CYAN</name>